<gene>
    <name evidence="6" type="ORF">PZE19_20025</name>
</gene>
<dbReference type="InterPro" id="IPR036390">
    <property type="entry name" value="WH_DNA-bd_sf"/>
</dbReference>
<evidence type="ECO:0000313" key="6">
    <source>
        <dbReference type="EMBL" id="MDG3006068.1"/>
    </source>
</evidence>
<dbReference type="Pfam" id="PF03965">
    <property type="entry name" value="Penicillinase_R"/>
    <property type="match status" value="1"/>
</dbReference>
<dbReference type="RefSeq" id="WP_277862372.1">
    <property type="nucleotide sequence ID" value="NZ_JARRAG010000002.1"/>
</dbReference>
<comment type="similarity">
    <text evidence="1">Belongs to the BlaI transcriptional regulatory family.</text>
</comment>
<keyword evidence="3" id="KW-0238">DNA-binding</keyword>
<reference evidence="6 7" key="1">
    <citation type="submission" date="2023-03" db="EMBL/GenBank/DDBJ databases">
        <title>Paludisphaera mucosa sp. nov. a novel planctomycete from northern fen.</title>
        <authorList>
            <person name="Ivanova A."/>
        </authorList>
    </citation>
    <scope>NUCLEOTIDE SEQUENCE [LARGE SCALE GENOMIC DNA]</scope>
    <source>
        <strain evidence="6 7">Pla2</strain>
    </source>
</reference>
<evidence type="ECO:0000256" key="3">
    <source>
        <dbReference type="ARBA" id="ARBA00023125"/>
    </source>
</evidence>
<protein>
    <submittedName>
        <fullName evidence="6">BlaI/MecI/CopY family transcriptional regulator</fullName>
    </submittedName>
</protein>
<evidence type="ECO:0000256" key="2">
    <source>
        <dbReference type="ARBA" id="ARBA00023015"/>
    </source>
</evidence>
<evidence type="ECO:0000313" key="7">
    <source>
        <dbReference type="Proteomes" id="UP001216907"/>
    </source>
</evidence>
<accession>A0ABT6FER9</accession>
<evidence type="ECO:0000256" key="5">
    <source>
        <dbReference type="SAM" id="MobiDB-lite"/>
    </source>
</evidence>
<proteinExistence type="inferred from homology"/>
<dbReference type="Gene3D" id="1.10.10.10">
    <property type="entry name" value="Winged helix-like DNA-binding domain superfamily/Winged helix DNA-binding domain"/>
    <property type="match status" value="1"/>
</dbReference>
<keyword evidence="7" id="KW-1185">Reference proteome</keyword>
<name>A0ABT6FER9_9BACT</name>
<dbReference type="PIRSF" id="PIRSF019455">
    <property type="entry name" value="CopR_AtkY"/>
    <property type="match status" value="1"/>
</dbReference>
<dbReference type="SUPFAM" id="SSF46785">
    <property type="entry name" value="Winged helix' DNA-binding domain"/>
    <property type="match status" value="1"/>
</dbReference>
<dbReference type="Proteomes" id="UP001216907">
    <property type="component" value="Unassembled WGS sequence"/>
</dbReference>
<sequence>MARPPEPALTGREAEVMEAVWRLGEATADQVREALPEPLHDSTVRTLLRVLEGKGYLAHEARGKAYVYRAAVERTKAQRKALGSLLARFFGGSAEDLVLRLIEDEQITPEQLDALRRGVPEPAKAKPARRRKDGGGSEGGRI</sequence>
<feature type="region of interest" description="Disordered" evidence="5">
    <location>
        <begin position="112"/>
        <end position="142"/>
    </location>
</feature>
<evidence type="ECO:0000256" key="4">
    <source>
        <dbReference type="ARBA" id="ARBA00023163"/>
    </source>
</evidence>
<dbReference type="EMBL" id="JARRAG010000002">
    <property type="protein sequence ID" value="MDG3006068.1"/>
    <property type="molecule type" value="Genomic_DNA"/>
</dbReference>
<organism evidence="6 7">
    <name type="scientific">Paludisphaera mucosa</name>
    <dbReference type="NCBI Taxonomy" id="3030827"/>
    <lineage>
        <taxon>Bacteria</taxon>
        <taxon>Pseudomonadati</taxon>
        <taxon>Planctomycetota</taxon>
        <taxon>Planctomycetia</taxon>
        <taxon>Isosphaerales</taxon>
        <taxon>Isosphaeraceae</taxon>
        <taxon>Paludisphaera</taxon>
    </lineage>
</organism>
<keyword evidence="4" id="KW-0804">Transcription</keyword>
<evidence type="ECO:0000256" key="1">
    <source>
        <dbReference type="ARBA" id="ARBA00011046"/>
    </source>
</evidence>
<dbReference type="Gene3D" id="1.10.4040.10">
    <property type="entry name" value="Penicillinase repressor domain"/>
    <property type="match status" value="1"/>
</dbReference>
<keyword evidence="2" id="KW-0805">Transcription regulation</keyword>
<dbReference type="InterPro" id="IPR036388">
    <property type="entry name" value="WH-like_DNA-bd_sf"/>
</dbReference>
<dbReference type="InterPro" id="IPR005650">
    <property type="entry name" value="BlaI_family"/>
</dbReference>
<comment type="caution">
    <text evidence="6">The sequence shown here is derived from an EMBL/GenBank/DDBJ whole genome shotgun (WGS) entry which is preliminary data.</text>
</comment>